<dbReference type="SUPFAM" id="SSF48576">
    <property type="entry name" value="Terpenoid synthases"/>
    <property type="match status" value="1"/>
</dbReference>
<comment type="cofactor">
    <cofactor evidence="1">
        <name>Mg(2+)</name>
        <dbReference type="ChEBI" id="CHEBI:18420"/>
    </cofactor>
</comment>
<evidence type="ECO:0000313" key="6">
    <source>
        <dbReference type="EMBL" id="OAY68970.1"/>
    </source>
</evidence>
<dbReference type="GO" id="GO:0016114">
    <property type="term" value="P:terpenoid biosynthetic process"/>
    <property type="evidence" value="ECO:0007669"/>
    <property type="project" value="InterPro"/>
</dbReference>
<dbReference type="STRING" id="4615.A0A199UWG1"/>
<dbReference type="PANTHER" id="PTHR31225">
    <property type="entry name" value="OS04G0344100 PROTEIN-RELATED"/>
    <property type="match status" value="1"/>
</dbReference>
<keyword evidence="3" id="KW-0460">Magnesium</keyword>
<dbReference type="PANTHER" id="PTHR31225:SF252">
    <property type="entry name" value="TERPENE SYNTHASE 12-RELATED"/>
    <property type="match status" value="1"/>
</dbReference>
<comment type="caution">
    <text evidence="6">The sequence shown here is derived from an EMBL/GenBank/DDBJ whole genome shotgun (WGS) entry which is preliminary data.</text>
</comment>
<dbReference type="GO" id="GO:0000287">
    <property type="term" value="F:magnesium ion binding"/>
    <property type="evidence" value="ECO:0007669"/>
    <property type="project" value="InterPro"/>
</dbReference>
<dbReference type="AlphaFoldDB" id="A0A199UWG1"/>
<reference evidence="6 7" key="1">
    <citation type="journal article" date="2016" name="DNA Res.">
        <title>The draft genome of MD-2 pineapple using hybrid error correction of long reads.</title>
        <authorList>
            <person name="Redwan R.M."/>
            <person name="Saidin A."/>
            <person name="Kumar S.V."/>
        </authorList>
    </citation>
    <scope>NUCLEOTIDE SEQUENCE [LARGE SCALE GENOMIC DNA]</scope>
    <source>
        <strain evidence="7">cv. MD2</strain>
        <tissue evidence="6">Leaf</tissue>
    </source>
</reference>
<feature type="region of interest" description="Disordered" evidence="4">
    <location>
        <begin position="151"/>
        <end position="180"/>
    </location>
</feature>
<dbReference type="GO" id="GO:0010333">
    <property type="term" value="F:terpene synthase activity"/>
    <property type="evidence" value="ECO:0007669"/>
    <property type="project" value="InterPro"/>
</dbReference>
<protein>
    <submittedName>
        <fullName evidence="6">Terpene synthase 10</fullName>
    </submittedName>
</protein>
<dbReference type="InterPro" id="IPR050148">
    <property type="entry name" value="Terpene_synthase-like"/>
</dbReference>
<evidence type="ECO:0000259" key="5">
    <source>
        <dbReference type="Pfam" id="PF03936"/>
    </source>
</evidence>
<proteinExistence type="predicted"/>
<dbReference type="EMBL" id="LSRQ01004632">
    <property type="protein sequence ID" value="OAY68970.1"/>
    <property type="molecule type" value="Genomic_DNA"/>
</dbReference>
<evidence type="ECO:0000313" key="7">
    <source>
        <dbReference type="Proteomes" id="UP000092600"/>
    </source>
</evidence>
<dbReference type="Pfam" id="PF03936">
    <property type="entry name" value="Terpene_synth_C"/>
    <property type="match status" value="1"/>
</dbReference>
<keyword evidence="2" id="KW-0479">Metal-binding</keyword>
<evidence type="ECO:0000256" key="1">
    <source>
        <dbReference type="ARBA" id="ARBA00001946"/>
    </source>
</evidence>
<evidence type="ECO:0000256" key="4">
    <source>
        <dbReference type="SAM" id="MobiDB-lite"/>
    </source>
</evidence>
<dbReference type="Gene3D" id="1.10.600.10">
    <property type="entry name" value="Farnesyl Diphosphate Synthase"/>
    <property type="match status" value="1"/>
</dbReference>
<evidence type="ECO:0000256" key="2">
    <source>
        <dbReference type="ARBA" id="ARBA00022723"/>
    </source>
</evidence>
<name>A0A199UWG1_ANACO</name>
<dbReference type="InterPro" id="IPR005630">
    <property type="entry name" value="Terpene_synthase_metal-bd"/>
</dbReference>
<organism evidence="6 7">
    <name type="scientific">Ananas comosus</name>
    <name type="common">Pineapple</name>
    <name type="synonym">Ananas ananas</name>
    <dbReference type="NCBI Taxonomy" id="4615"/>
    <lineage>
        <taxon>Eukaryota</taxon>
        <taxon>Viridiplantae</taxon>
        <taxon>Streptophyta</taxon>
        <taxon>Embryophyta</taxon>
        <taxon>Tracheophyta</taxon>
        <taxon>Spermatophyta</taxon>
        <taxon>Magnoliopsida</taxon>
        <taxon>Liliopsida</taxon>
        <taxon>Poales</taxon>
        <taxon>Bromeliaceae</taxon>
        <taxon>Bromelioideae</taxon>
        <taxon>Ananas</taxon>
    </lineage>
</organism>
<accession>A0A199UWG1</accession>
<dbReference type="Proteomes" id="UP000092600">
    <property type="component" value="Unassembled WGS sequence"/>
</dbReference>
<sequence>MREKGLNILPSIPKKSDLTQHDLDLFQNYPEIVQWSSMLLRLYNDLGTSKPEHQRGDVAKSIHCCMHHERITEAAARERIKELIYDCWKKLNGARRVDSAFNENFANIAMNVPRTARSFYIYGDGYGSPEGETKDRIISLLIERHGPDATISMPGRGAATSVKVPSARHRRATRGPGPSWAYGPLATRPSRWVDLGRCVFGPNGLDQNII</sequence>
<evidence type="ECO:0000256" key="3">
    <source>
        <dbReference type="ARBA" id="ARBA00022842"/>
    </source>
</evidence>
<gene>
    <name evidence="6" type="ORF">ACMD2_13026</name>
</gene>
<feature type="domain" description="Terpene synthase metal-binding" evidence="5">
    <location>
        <begin position="17"/>
        <end position="90"/>
    </location>
</feature>
<dbReference type="InterPro" id="IPR008949">
    <property type="entry name" value="Isoprenoid_synthase_dom_sf"/>
</dbReference>